<dbReference type="EMBL" id="JAHESD010000093">
    <property type="protein sequence ID" value="MBT1706256.1"/>
    <property type="molecule type" value="Genomic_DNA"/>
</dbReference>
<keyword evidence="1" id="KW-0812">Transmembrane</keyword>
<organism evidence="2 3">
    <name type="scientific">Chryseosolibacter indicus</name>
    <dbReference type="NCBI Taxonomy" id="2782351"/>
    <lineage>
        <taxon>Bacteria</taxon>
        <taxon>Pseudomonadati</taxon>
        <taxon>Bacteroidota</taxon>
        <taxon>Cytophagia</taxon>
        <taxon>Cytophagales</taxon>
        <taxon>Chryseotaleaceae</taxon>
        <taxon>Chryseosolibacter</taxon>
    </lineage>
</organism>
<sequence>LMIGRIFIGVGIAGIGLSHFLLPGLRPIMAPVPPQDVWPFTNFIVGSVFVAGALAIVAGKAVRSVSLLVAAFFLLFLLFGHLPNRLRYHPEILGYWTDTIKLLALTGGALVLAGIWYPMCQTALSSQPIKKLARSGRYMFAFMLTIFGIEHLLGAEFIGNMIPAWIPYHLFWAYFTGVALIAAGLAIFVNIKVRLAMYLLTVMLLLWLVLLHLPATFHYPLGDASLLISSFEVVYFSGTALLLAVPEMAS</sequence>
<feature type="transmembrane region" description="Helical" evidence="1">
    <location>
        <begin position="198"/>
        <end position="219"/>
    </location>
</feature>
<keyword evidence="1" id="KW-0472">Membrane</keyword>
<reference evidence="2 3" key="1">
    <citation type="submission" date="2021-05" db="EMBL/GenBank/DDBJ databases">
        <title>A Polyphasic approach of four new species of the genus Ohtaekwangia: Ohtaekwangia histidinii sp. nov., Ohtaekwangia cretensis sp. nov., Ohtaekwangia indiensis sp. nov., Ohtaekwangia reichenbachii sp. nov. from diverse environment.</title>
        <authorList>
            <person name="Octaviana S."/>
        </authorList>
    </citation>
    <scope>NUCLEOTIDE SEQUENCE [LARGE SCALE GENOMIC DNA]</scope>
    <source>
        <strain evidence="2 3">PWU20</strain>
    </source>
</reference>
<feature type="non-terminal residue" evidence="2">
    <location>
        <position position="1"/>
    </location>
</feature>
<evidence type="ECO:0000313" key="2">
    <source>
        <dbReference type="EMBL" id="MBT1706256.1"/>
    </source>
</evidence>
<feature type="transmembrane region" description="Helical" evidence="1">
    <location>
        <begin position="171"/>
        <end position="191"/>
    </location>
</feature>
<evidence type="ECO:0000256" key="1">
    <source>
        <dbReference type="SAM" id="Phobius"/>
    </source>
</evidence>
<dbReference type="RefSeq" id="WP_254157412.1">
    <property type="nucleotide sequence ID" value="NZ_JAHESD010000093.1"/>
</dbReference>
<feature type="transmembrane region" description="Helical" evidence="1">
    <location>
        <begin position="7"/>
        <end position="25"/>
    </location>
</feature>
<accession>A0ABS5VYE0</accession>
<feature type="transmembrane region" description="Helical" evidence="1">
    <location>
        <begin position="37"/>
        <end position="58"/>
    </location>
</feature>
<feature type="transmembrane region" description="Helical" evidence="1">
    <location>
        <begin position="102"/>
        <end position="119"/>
    </location>
</feature>
<proteinExistence type="predicted"/>
<feature type="transmembrane region" description="Helical" evidence="1">
    <location>
        <begin position="65"/>
        <end position="82"/>
    </location>
</feature>
<keyword evidence="3" id="KW-1185">Reference proteome</keyword>
<comment type="caution">
    <text evidence="2">The sequence shown here is derived from an EMBL/GenBank/DDBJ whole genome shotgun (WGS) entry which is preliminary data.</text>
</comment>
<gene>
    <name evidence="2" type="ORF">KK060_23410</name>
</gene>
<protein>
    <recommendedName>
        <fullName evidence="4">DoxX family protein</fullName>
    </recommendedName>
</protein>
<name>A0ABS5VYE0_9BACT</name>
<evidence type="ECO:0008006" key="4">
    <source>
        <dbReference type="Google" id="ProtNLM"/>
    </source>
</evidence>
<feature type="transmembrane region" description="Helical" evidence="1">
    <location>
        <begin position="140"/>
        <end position="159"/>
    </location>
</feature>
<feature type="transmembrane region" description="Helical" evidence="1">
    <location>
        <begin position="225"/>
        <end position="245"/>
    </location>
</feature>
<evidence type="ECO:0000313" key="3">
    <source>
        <dbReference type="Proteomes" id="UP000772618"/>
    </source>
</evidence>
<dbReference type="Proteomes" id="UP000772618">
    <property type="component" value="Unassembled WGS sequence"/>
</dbReference>
<keyword evidence="1" id="KW-1133">Transmembrane helix</keyword>